<dbReference type="PANTHER" id="PTHR42789">
    <property type="entry name" value="D-ISOMER SPECIFIC 2-HYDROXYACID DEHYDROGENASE FAMILY PROTEIN (AFU_ORTHOLOGUE AFUA_6G10090)"/>
    <property type="match status" value="1"/>
</dbReference>
<evidence type="ECO:0000256" key="2">
    <source>
        <dbReference type="ARBA" id="ARBA00023002"/>
    </source>
</evidence>
<gene>
    <name evidence="7" type="ORF">SPI02_17180</name>
</gene>
<dbReference type="Pfam" id="PF02826">
    <property type="entry name" value="2-Hacid_dh_C"/>
    <property type="match status" value="1"/>
</dbReference>
<reference evidence="7 8" key="1">
    <citation type="submission" date="2019-07" db="EMBL/GenBank/DDBJ databases">
        <title>Whole genome shotgun sequence of Staphylococcus piscifermentans NBRC 109625.</title>
        <authorList>
            <person name="Hosoyama A."/>
            <person name="Uohara A."/>
            <person name="Ohji S."/>
            <person name="Ichikawa N."/>
        </authorList>
    </citation>
    <scope>NUCLEOTIDE SEQUENCE [LARGE SCALE GENOMIC DNA]</scope>
    <source>
        <strain evidence="7 8">NBRC 109625</strain>
    </source>
</reference>
<protein>
    <submittedName>
        <fullName evidence="7">Putative 2-hydroxyacid dehydrogenase</fullName>
    </submittedName>
</protein>
<feature type="domain" description="D-isomer specific 2-hydroxyacid dehydrogenase catalytic" evidence="5">
    <location>
        <begin position="4"/>
        <end position="317"/>
    </location>
</feature>
<dbReference type="OrthoDB" id="9805416at2"/>
<dbReference type="SUPFAM" id="SSF51735">
    <property type="entry name" value="NAD(P)-binding Rossmann-fold domains"/>
    <property type="match status" value="1"/>
</dbReference>
<dbReference type="Gene3D" id="3.40.50.720">
    <property type="entry name" value="NAD(P)-binding Rossmann-like Domain"/>
    <property type="match status" value="2"/>
</dbReference>
<dbReference type="EMBL" id="BKAR01000021">
    <property type="protein sequence ID" value="GEP85133.1"/>
    <property type="molecule type" value="Genomic_DNA"/>
</dbReference>
<organism evidence="7 8">
    <name type="scientific">Staphylococcus piscifermentans</name>
    <dbReference type="NCBI Taxonomy" id="70258"/>
    <lineage>
        <taxon>Bacteria</taxon>
        <taxon>Bacillati</taxon>
        <taxon>Bacillota</taxon>
        <taxon>Bacilli</taxon>
        <taxon>Bacillales</taxon>
        <taxon>Staphylococcaceae</taxon>
        <taxon>Staphylococcus</taxon>
    </lineage>
</organism>
<dbReference type="GO" id="GO:0051287">
    <property type="term" value="F:NAD binding"/>
    <property type="evidence" value="ECO:0007669"/>
    <property type="project" value="InterPro"/>
</dbReference>
<name>A0A239TQ81_9STAP</name>
<dbReference type="InterPro" id="IPR036291">
    <property type="entry name" value="NAD(P)-bd_dom_sf"/>
</dbReference>
<dbReference type="InterPro" id="IPR029753">
    <property type="entry name" value="D-isomer_DH_CS"/>
</dbReference>
<evidence type="ECO:0000256" key="4">
    <source>
        <dbReference type="RuleBase" id="RU003719"/>
    </source>
</evidence>
<evidence type="ECO:0000256" key="1">
    <source>
        <dbReference type="ARBA" id="ARBA00005854"/>
    </source>
</evidence>
<feature type="domain" description="D-isomer specific 2-hydroxyacid dehydrogenase NAD-binding" evidence="6">
    <location>
        <begin position="109"/>
        <end position="286"/>
    </location>
</feature>
<evidence type="ECO:0000256" key="3">
    <source>
        <dbReference type="ARBA" id="ARBA00023027"/>
    </source>
</evidence>
<dbReference type="InterPro" id="IPR006140">
    <property type="entry name" value="D-isomer_DH_NAD-bd"/>
</dbReference>
<dbReference type="SUPFAM" id="SSF52283">
    <property type="entry name" value="Formate/glycerate dehydrogenase catalytic domain-like"/>
    <property type="match status" value="1"/>
</dbReference>
<sequence>MTKVFIAGPIPQVGLDILEKHQIEVDMYDGPGVVDQDTLKERVEDADALISILSTNVDKAVIESGKNLKIIANYGAGFNNVDIDFAKEKGIYVTNTPEVSTRSTAELTFALVLAVARRIPEGDQLSRTKGFDGWAPLFFRGREVSGKTIGIVGLGAIGSAVAKRAKAFDMDVLYTGPHRKEDKERNLGVKYVDLDTMLEKADFITINAAYKPELHHMFDTEQFKKMKDTAYLINAARGPIVNEQALADALKNKDIEGAALDVYEFEPEINDDLKSLDNVVITPHIGNATFEARDGMAKIVADNTVAVLKEDQAPKYIVNDVEK</sequence>
<dbReference type="RefSeq" id="WP_095103908.1">
    <property type="nucleotide sequence ID" value="NZ_BKAR01000021.1"/>
</dbReference>
<dbReference type="PROSITE" id="PS00671">
    <property type="entry name" value="D_2_HYDROXYACID_DH_3"/>
    <property type="match status" value="1"/>
</dbReference>
<dbReference type="AlphaFoldDB" id="A0A239TQ81"/>
<dbReference type="InterPro" id="IPR006139">
    <property type="entry name" value="D-isomer_2_OHA_DH_cat_dom"/>
</dbReference>
<proteinExistence type="inferred from homology"/>
<evidence type="ECO:0000313" key="8">
    <source>
        <dbReference type="Proteomes" id="UP000321736"/>
    </source>
</evidence>
<evidence type="ECO:0000259" key="5">
    <source>
        <dbReference type="Pfam" id="PF00389"/>
    </source>
</evidence>
<accession>A0A239TQ81</accession>
<evidence type="ECO:0000313" key="7">
    <source>
        <dbReference type="EMBL" id="GEP85133.1"/>
    </source>
</evidence>
<keyword evidence="8" id="KW-1185">Reference proteome</keyword>
<keyword evidence="2 4" id="KW-0560">Oxidoreductase</keyword>
<dbReference type="Proteomes" id="UP000321736">
    <property type="component" value="Unassembled WGS sequence"/>
</dbReference>
<dbReference type="CDD" id="cd12178">
    <property type="entry name" value="2-Hacid_dh_13"/>
    <property type="match status" value="1"/>
</dbReference>
<evidence type="ECO:0000259" key="6">
    <source>
        <dbReference type="Pfam" id="PF02826"/>
    </source>
</evidence>
<dbReference type="PANTHER" id="PTHR42789:SF1">
    <property type="entry name" value="D-ISOMER SPECIFIC 2-HYDROXYACID DEHYDROGENASE FAMILY PROTEIN (AFU_ORTHOLOGUE AFUA_6G10090)"/>
    <property type="match status" value="1"/>
</dbReference>
<dbReference type="Pfam" id="PF00389">
    <property type="entry name" value="2-Hacid_dh"/>
    <property type="match status" value="1"/>
</dbReference>
<dbReference type="FunFam" id="3.40.50.720:FF:000203">
    <property type="entry name" value="D-3-phosphoglycerate dehydrogenase (SerA)"/>
    <property type="match status" value="1"/>
</dbReference>
<comment type="similarity">
    <text evidence="1 4">Belongs to the D-isomer specific 2-hydroxyacid dehydrogenase family.</text>
</comment>
<dbReference type="GO" id="GO:0016616">
    <property type="term" value="F:oxidoreductase activity, acting on the CH-OH group of donors, NAD or NADP as acceptor"/>
    <property type="evidence" value="ECO:0007669"/>
    <property type="project" value="InterPro"/>
</dbReference>
<keyword evidence="3" id="KW-0520">NAD</keyword>
<dbReference type="InterPro" id="IPR050857">
    <property type="entry name" value="D-2-hydroxyacid_DH"/>
</dbReference>
<comment type="caution">
    <text evidence="7">The sequence shown here is derived from an EMBL/GenBank/DDBJ whole genome shotgun (WGS) entry which is preliminary data.</text>
</comment>